<accession>A0A3S5ASL7</accession>
<dbReference type="Gene3D" id="3.40.120.10">
    <property type="entry name" value="Alpha-D-Glucose-1,6-Bisphosphate, subunit A, domain 3"/>
    <property type="match status" value="1"/>
</dbReference>
<dbReference type="EMBL" id="CAAALY010117952">
    <property type="protein sequence ID" value="VEL31038.1"/>
    <property type="molecule type" value="Genomic_DNA"/>
</dbReference>
<dbReference type="AlphaFoldDB" id="A0A3S5ASL7"/>
<dbReference type="GO" id="GO:0006048">
    <property type="term" value="P:UDP-N-acetylglucosamine biosynthetic process"/>
    <property type="evidence" value="ECO:0007669"/>
    <property type="project" value="TreeGrafter"/>
</dbReference>
<dbReference type="PANTHER" id="PTHR45955:SF1">
    <property type="entry name" value="PHOSPHOACETYLGLUCOSAMINE MUTASE"/>
    <property type="match status" value="1"/>
</dbReference>
<proteinExistence type="inferred from homology"/>
<dbReference type="Proteomes" id="UP000784294">
    <property type="component" value="Unassembled WGS sequence"/>
</dbReference>
<reference evidence="3" key="1">
    <citation type="submission" date="2018-11" db="EMBL/GenBank/DDBJ databases">
        <authorList>
            <consortium name="Pathogen Informatics"/>
        </authorList>
    </citation>
    <scope>NUCLEOTIDE SEQUENCE</scope>
</reference>
<feature type="domain" description="Alpha-D-phosphohexomutase alpha/beta/alpha" evidence="2">
    <location>
        <begin position="53"/>
        <end position="87"/>
    </location>
</feature>
<comment type="similarity">
    <text evidence="1">Belongs to the phosphohexose mutase family.</text>
</comment>
<dbReference type="PANTHER" id="PTHR45955">
    <property type="entry name" value="PHOSPHOACETYLGLUCOSAMINE MUTASE"/>
    <property type="match status" value="1"/>
</dbReference>
<sequence>MQAATLCLDDVVSHLAQYAPSNDSMNIRYGTAGFRSKSHLLHGVCIRAGKGEAVGVMVTASHNHYEDNGIKIIDNGGEMLEIAWEKICEDLVTCPSDRLKAWFLSHWKKFPIQSPVEPCVYIGWDTRPSSPALAKEVDSGARLLRAKCINLGIVTTPQLHYSVHLHVSRHDIWDAIVHHYPLENSFASGRY</sequence>
<dbReference type="InterPro" id="IPR016055">
    <property type="entry name" value="A-D-PHexomutase_a/b/a-I/II/III"/>
</dbReference>
<dbReference type="Pfam" id="PF02878">
    <property type="entry name" value="PGM_PMM_I"/>
    <property type="match status" value="1"/>
</dbReference>
<dbReference type="OrthoDB" id="1928at2759"/>
<comment type="caution">
    <text evidence="3">The sequence shown here is derived from an EMBL/GenBank/DDBJ whole genome shotgun (WGS) entry which is preliminary data.</text>
</comment>
<dbReference type="GO" id="GO:0004610">
    <property type="term" value="F:phosphoacetylglucosamine mutase activity"/>
    <property type="evidence" value="ECO:0007669"/>
    <property type="project" value="TreeGrafter"/>
</dbReference>
<protein>
    <recommendedName>
        <fullName evidence="2">Alpha-D-phosphohexomutase alpha/beta/alpha domain-containing protein</fullName>
    </recommendedName>
</protein>
<gene>
    <name evidence="3" type="ORF">PXEA_LOCUS24478</name>
</gene>
<dbReference type="GO" id="GO:0005975">
    <property type="term" value="P:carbohydrate metabolic process"/>
    <property type="evidence" value="ECO:0007669"/>
    <property type="project" value="InterPro"/>
</dbReference>
<organism evidence="3 4">
    <name type="scientific">Protopolystoma xenopodis</name>
    <dbReference type="NCBI Taxonomy" id="117903"/>
    <lineage>
        <taxon>Eukaryota</taxon>
        <taxon>Metazoa</taxon>
        <taxon>Spiralia</taxon>
        <taxon>Lophotrochozoa</taxon>
        <taxon>Platyhelminthes</taxon>
        <taxon>Monogenea</taxon>
        <taxon>Polyopisthocotylea</taxon>
        <taxon>Polystomatidea</taxon>
        <taxon>Polystomatidae</taxon>
        <taxon>Protopolystoma</taxon>
    </lineage>
</organism>
<evidence type="ECO:0000259" key="2">
    <source>
        <dbReference type="Pfam" id="PF02878"/>
    </source>
</evidence>
<evidence type="ECO:0000256" key="1">
    <source>
        <dbReference type="ARBA" id="ARBA00010231"/>
    </source>
</evidence>
<name>A0A3S5ASL7_9PLAT</name>
<keyword evidence="4" id="KW-1185">Reference proteome</keyword>
<evidence type="ECO:0000313" key="3">
    <source>
        <dbReference type="EMBL" id="VEL31038.1"/>
    </source>
</evidence>
<dbReference type="SUPFAM" id="SSF53738">
    <property type="entry name" value="Phosphoglucomutase, first 3 domains"/>
    <property type="match status" value="2"/>
</dbReference>
<dbReference type="InterPro" id="IPR005844">
    <property type="entry name" value="A-D-PHexomutase_a/b/a-I"/>
</dbReference>
<evidence type="ECO:0000313" key="4">
    <source>
        <dbReference type="Proteomes" id="UP000784294"/>
    </source>
</evidence>